<dbReference type="OrthoDB" id="20689at2759"/>
<feature type="compositionally biased region" description="Low complexity" evidence="5">
    <location>
        <begin position="278"/>
        <end position="320"/>
    </location>
</feature>
<dbReference type="GO" id="GO:0005912">
    <property type="term" value="C:adherens junction"/>
    <property type="evidence" value="ECO:0007669"/>
    <property type="project" value="TreeGrafter"/>
</dbReference>
<evidence type="ECO:0000256" key="4">
    <source>
        <dbReference type="PROSITE-ProRule" id="PRU00125"/>
    </source>
</evidence>
<comment type="caution">
    <text evidence="8">The sequence shown here is derived from an EMBL/GenBank/DDBJ whole genome shotgun (WGS) entry which is preliminary data.</text>
</comment>
<evidence type="ECO:0000313" key="9">
    <source>
        <dbReference type="Proteomes" id="UP000695562"/>
    </source>
</evidence>
<dbReference type="CDD" id="cd08368">
    <property type="entry name" value="LIM"/>
    <property type="match status" value="1"/>
</dbReference>
<keyword evidence="9" id="KW-1185">Reference proteome</keyword>
<dbReference type="PROSITE" id="PS00478">
    <property type="entry name" value="LIM_DOMAIN_1"/>
    <property type="match status" value="1"/>
</dbReference>
<dbReference type="GO" id="GO:0001725">
    <property type="term" value="C:stress fiber"/>
    <property type="evidence" value="ECO:0007669"/>
    <property type="project" value="TreeGrafter"/>
</dbReference>
<dbReference type="Gene3D" id="2.30.29.30">
    <property type="entry name" value="Pleckstrin-homology domain (PH domain)/Phosphotyrosine-binding domain (PTB)"/>
    <property type="match status" value="1"/>
</dbReference>
<feature type="region of interest" description="Disordered" evidence="5">
    <location>
        <begin position="760"/>
        <end position="788"/>
    </location>
</feature>
<dbReference type="PROSITE" id="PS50003">
    <property type="entry name" value="PH_DOMAIN"/>
    <property type="match status" value="1"/>
</dbReference>
<feature type="region of interest" description="Disordered" evidence="5">
    <location>
        <begin position="580"/>
        <end position="604"/>
    </location>
</feature>
<dbReference type="AlphaFoldDB" id="A0A8J4PT48"/>
<evidence type="ECO:0000256" key="5">
    <source>
        <dbReference type="SAM" id="MobiDB-lite"/>
    </source>
</evidence>
<sequence>MEYKSGALYKLGGGIFKIRKKYWFVLTTTHFQYYNSPEKTSNPIESISLNEIKNITLLQKEIGNLGTTYGFIVEYLNNSKLILQSDSLSSIADWVIKLDGLIHSDFKSFLNQVERRLLLKILYKNNIKGGIIKTSDSDQEWNYSSLGTLFIDAATNTGDNQEEKIDYHWDGEWLRSSSHNQTLGCGRFNGVYLAWYTRDLSIPDIRYFYDEKEKEYISDKKEFTFKWTRHFLASKYGSGEWIVEGHVPAPVVMFLQLIKYKRNSNIPGYPTPFPPTENPNNNINNQNIENNSSTPSLSSTPSSPSTLLSTTQTPRSTTISCEMMKPLNLSEDDPRHTSGSPISSSSPALIKLLKNSDDTSPTLASIQLPEGSNKASTMKISPFTKGNALLNVSNVLFTTPTYDEPEKSNDDSLISSFLTTSTSSDDLDLENKTIIDIQFNNNEDDNNIQNQNQSNNDQNQQNNNNNNNNNNSKIHSLEKLANIPKLNTSCLQLLDDTINQSNEIQTNRKSFSDPSLKLIEKVIDNEIKNEIKQEQEQEKEQEQEQQQQQEKHKDIEIIKEKVEKLKEQSEEQEESILNFSIDSTSSNQSSPPNINSPSFKNTTPLGSIIGPSAISTTPSMIATIEQQEPKSLLSSHRKPLAKSRSSDKVTTIINQISQSKQVRTSFCIACNLPISGHMAVAQGNHYHQECFKCYKCQKELGTKTFYRPIEQSSSSNNFVTLSSSPTSPSKYSSSPTLLSVSLSQSPVLSPSSLSSSISSISSSNTTNSNHSSNNNNSNSNNHHHHHHHHNKSPKYICQSCFNDTCPICPKCNSNVMYRCVNAMGKKWHPDHFCCVECQCLLLNTIYFEKNGLPYCQNDYNRLFNNVDKVVQQQQQLKDDRLYV</sequence>
<organism evidence="8 9">
    <name type="scientific">Polysphondylium violaceum</name>
    <dbReference type="NCBI Taxonomy" id="133409"/>
    <lineage>
        <taxon>Eukaryota</taxon>
        <taxon>Amoebozoa</taxon>
        <taxon>Evosea</taxon>
        <taxon>Eumycetozoa</taxon>
        <taxon>Dictyostelia</taxon>
        <taxon>Dictyosteliales</taxon>
        <taxon>Dictyosteliaceae</taxon>
        <taxon>Polysphondylium</taxon>
    </lineage>
</organism>
<evidence type="ECO:0000256" key="1">
    <source>
        <dbReference type="ARBA" id="ARBA00022723"/>
    </source>
</evidence>
<accession>A0A8J4PT48</accession>
<evidence type="ECO:0008006" key="10">
    <source>
        <dbReference type="Google" id="ProtNLM"/>
    </source>
</evidence>
<feature type="region of interest" description="Disordered" evidence="5">
    <location>
        <begin position="328"/>
        <end position="347"/>
    </location>
</feature>
<dbReference type="InterPro" id="IPR001781">
    <property type="entry name" value="Znf_LIM"/>
</dbReference>
<evidence type="ECO:0000259" key="7">
    <source>
        <dbReference type="PROSITE" id="PS50023"/>
    </source>
</evidence>
<feature type="domain" description="LIM zinc-binding" evidence="7">
    <location>
        <begin position="806"/>
        <end position="865"/>
    </location>
</feature>
<evidence type="ECO:0000256" key="3">
    <source>
        <dbReference type="ARBA" id="ARBA00023038"/>
    </source>
</evidence>
<dbReference type="PROSITE" id="PS50023">
    <property type="entry name" value="LIM_DOMAIN_2"/>
    <property type="match status" value="2"/>
</dbReference>
<dbReference type="Pfam" id="PF00169">
    <property type="entry name" value="PH"/>
    <property type="match status" value="1"/>
</dbReference>
<protein>
    <recommendedName>
        <fullName evidence="10">PH domain-containing protein</fullName>
    </recommendedName>
</protein>
<dbReference type="InterPro" id="IPR050604">
    <property type="entry name" value="PDZ-LIM_domain"/>
</dbReference>
<dbReference type="Pfam" id="PF00412">
    <property type="entry name" value="LIM"/>
    <property type="match status" value="2"/>
</dbReference>
<reference evidence="8" key="1">
    <citation type="submission" date="2020-01" db="EMBL/GenBank/DDBJ databases">
        <title>Development of genomics and gene disruption for Polysphondylium violaceum indicates a role for the polyketide synthase stlB in stalk morphogenesis.</title>
        <authorList>
            <person name="Narita B."/>
            <person name="Kawabe Y."/>
            <person name="Kin K."/>
            <person name="Saito T."/>
            <person name="Gibbs R."/>
            <person name="Kuspa A."/>
            <person name="Muzny D."/>
            <person name="Queller D."/>
            <person name="Richards S."/>
            <person name="Strassman J."/>
            <person name="Sucgang R."/>
            <person name="Worley K."/>
            <person name="Schaap P."/>
        </authorList>
    </citation>
    <scope>NUCLEOTIDE SEQUENCE</scope>
    <source>
        <strain evidence="8">QSvi11</strain>
    </source>
</reference>
<dbReference type="SMART" id="SM00233">
    <property type="entry name" value="PH"/>
    <property type="match status" value="1"/>
</dbReference>
<dbReference type="InterPro" id="IPR011993">
    <property type="entry name" value="PH-like_dom_sf"/>
</dbReference>
<dbReference type="Gene3D" id="2.10.110.10">
    <property type="entry name" value="Cysteine Rich Protein"/>
    <property type="match status" value="2"/>
</dbReference>
<feature type="region of interest" description="Disordered" evidence="5">
    <location>
        <begin position="442"/>
        <end position="473"/>
    </location>
</feature>
<keyword evidence="3 4" id="KW-0440">LIM domain</keyword>
<dbReference type="GO" id="GO:0046872">
    <property type="term" value="F:metal ion binding"/>
    <property type="evidence" value="ECO:0007669"/>
    <property type="project" value="UniProtKB-KW"/>
</dbReference>
<dbReference type="GO" id="GO:0003779">
    <property type="term" value="F:actin binding"/>
    <property type="evidence" value="ECO:0007669"/>
    <property type="project" value="TreeGrafter"/>
</dbReference>
<dbReference type="InterPro" id="IPR001849">
    <property type="entry name" value="PH_domain"/>
</dbReference>
<feature type="compositionally biased region" description="Low complexity" evidence="5">
    <location>
        <begin position="760"/>
        <end position="780"/>
    </location>
</feature>
<feature type="domain" description="LIM zinc-binding" evidence="7">
    <location>
        <begin position="665"/>
        <end position="724"/>
    </location>
</feature>
<dbReference type="PANTHER" id="PTHR24214:SF38">
    <property type="entry name" value="PDZ AND LIM DOMAIN PROTEIN ZASP-RELATED"/>
    <property type="match status" value="1"/>
</dbReference>
<dbReference type="GO" id="GO:0051371">
    <property type="term" value="F:muscle alpha-actinin binding"/>
    <property type="evidence" value="ECO:0007669"/>
    <property type="project" value="TreeGrafter"/>
</dbReference>
<dbReference type="FunFam" id="2.10.110.10:FF:000009">
    <property type="entry name" value="Paxillin isoform 1"/>
    <property type="match status" value="1"/>
</dbReference>
<feature type="region of interest" description="Disordered" evidence="5">
    <location>
        <begin position="269"/>
        <end position="320"/>
    </location>
</feature>
<name>A0A8J4PT48_9MYCE</name>
<dbReference type="GO" id="GO:0031941">
    <property type="term" value="C:filamentous actin"/>
    <property type="evidence" value="ECO:0007669"/>
    <property type="project" value="TreeGrafter"/>
</dbReference>
<feature type="compositionally biased region" description="Basic and acidic residues" evidence="5">
    <location>
        <begin position="533"/>
        <end position="542"/>
    </location>
</feature>
<keyword evidence="2 4" id="KW-0862">Zinc</keyword>
<gene>
    <name evidence="8" type="ORF">CYY_004588</name>
</gene>
<evidence type="ECO:0000256" key="2">
    <source>
        <dbReference type="ARBA" id="ARBA00022833"/>
    </source>
</evidence>
<evidence type="ECO:0000259" key="6">
    <source>
        <dbReference type="PROSITE" id="PS50003"/>
    </source>
</evidence>
<dbReference type="Proteomes" id="UP000695562">
    <property type="component" value="Unassembled WGS sequence"/>
</dbReference>
<dbReference type="SMART" id="SM00132">
    <property type="entry name" value="LIM"/>
    <property type="match status" value="2"/>
</dbReference>
<dbReference type="CDD" id="cd00821">
    <property type="entry name" value="PH"/>
    <property type="match status" value="1"/>
</dbReference>
<evidence type="ECO:0000313" key="8">
    <source>
        <dbReference type="EMBL" id="KAF2074103.1"/>
    </source>
</evidence>
<feature type="domain" description="PH" evidence="6">
    <location>
        <begin position="1"/>
        <end position="103"/>
    </location>
</feature>
<feature type="compositionally biased region" description="Low complexity" evidence="5">
    <location>
        <begin position="442"/>
        <end position="471"/>
    </location>
</feature>
<dbReference type="SUPFAM" id="SSF50729">
    <property type="entry name" value="PH domain-like"/>
    <property type="match status" value="1"/>
</dbReference>
<dbReference type="SUPFAM" id="SSF57716">
    <property type="entry name" value="Glucocorticoid receptor-like (DNA-binding domain)"/>
    <property type="match status" value="3"/>
</dbReference>
<dbReference type="PANTHER" id="PTHR24214">
    <property type="entry name" value="PDZ AND LIM DOMAIN PROTEIN ZASP"/>
    <property type="match status" value="1"/>
</dbReference>
<feature type="region of interest" description="Disordered" evidence="5">
    <location>
        <begin position="533"/>
        <end position="555"/>
    </location>
</feature>
<dbReference type="GO" id="GO:0030036">
    <property type="term" value="P:actin cytoskeleton organization"/>
    <property type="evidence" value="ECO:0007669"/>
    <property type="project" value="TreeGrafter"/>
</dbReference>
<dbReference type="EMBL" id="AJWJ01000165">
    <property type="protein sequence ID" value="KAF2074103.1"/>
    <property type="molecule type" value="Genomic_DNA"/>
</dbReference>
<keyword evidence="1 4" id="KW-0479">Metal-binding</keyword>
<feature type="compositionally biased region" description="Low complexity" evidence="5">
    <location>
        <begin position="580"/>
        <end position="598"/>
    </location>
</feature>
<feature type="compositionally biased region" description="Low complexity" evidence="5">
    <location>
        <begin position="338"/>
        <end position="347"/>
    </location>
</feature>
<proteinExistence type="predicted"/>